<dbReference type="SMART" id="SM00849">
    <property type="entry name" value="Lactamase_B"/>
    <property type="match status" value="1"/>
</dbReference>
<keyword evidence="4" id="KW-0862">Zinc</keyword>
<dbReference type="InterPro" id="IPR001279">
    <property type="entry name" value="Metallo-B-lactamas"/>
</dbReference>
<gene>
    <name evidence="6" type="ORF">ACFO4R_09130</name>
</gene>
<keyword evidence="2" id="KW-0479">Metal-binding</keyword>
<feature type="domain" description="Metallo-beta-lactamase" evidence="5">
    <location>
        <begin position="12"/>
        <end position="188"/>
    </location>
</feature>
<reference evidence="7" key="1">
    <citation type="journal article" date="2019" name="Int. J. Syst. Evol. Microbiol.">
        <title>The Global Catalogue of Microorganisms (GCM) 10K type strain sequencing project: providing services to taxonomists for standard genome sequencing and annotation.</title>
        <authorList>
            <consortium name="The Broad Institute Genomics Platform"/>
            <consortium name="The Broad Institute Genome Sequencing Center for Infectious Disease"/>
            <person name="Wu L."/>
            <person name="Ma J."/>
        </authorList>
    </citation>
    <scope>NUCLEOTIDE SEQUENCE [LARGE SCALE GENOMIC DNA]</scope>
    <source>
        <strain evidence="7">CCUG 46385</strain>
    </source>
</reference>
<proteinExistence type="predicted"/>
<accession>A0ABV9QLD5</accession>
<dbReference type="Proteomes" id="UP001595916">
    <property type="component" value="Unassembled WGS sequence"/>
</dbReference>
<dbReference type="PANTHER" id="PTHR46233:SF3">
    <property type="entry name" value="HYDROXYACYLGLUTATHIONE HYDROLASE GLOC"/>
    <property type="match status" value="1"/>
</dbReference>
<dbReference type="CDD" id="cd06262">
    <property type="entry name" value="metallo-hydrolase-like_MBL-fold"/>
    <property type="match status" value="1"/>
</dbReference>
<dbReference type="Gene3D" id="3.60.15.10">
    <property type="entry name" value="Ribonuclease Z/Hydroxyacylglutathione hydrolase-like"/>
    <property type="match status" value="1"/>
</dbReference>
<dbReference type="InterPro" id="IPR036866">
    <property type="entry name" value="RibonucZ/Hydroxyglut_hydro"/>
</dbReference>
<evidence type="ECO:0000256" key="3">
    <source>
        <dbReference type="ARBA" id="ARBA00022801"/>
    </source>
</evidence>
<keyword evidence="7" id="KW-1185">Reference proteome</keyword>
<dbReference type="RefSeq" id="WP_379788788.1">
    <property type="nucleotide sequence ID" value="NZ_JBHSHL010000042.1"/>
</dbReference>
<evidence type="ECO:0000313" key="7">
    <source>
        <dbReference type="Proteomes" id="UP001595916"/>
    </source>
</evidence>
<keyword evidence="3" id="KW-0378">Hydrolase</keyword>
<sequence>MEYKKFSENRYDINSYLFFDKNTGFAAVIDPGINSKALITFMEENNLNLSMILLTHGHVDHILEIPVLLAKYDAKIYAHQEEKTLLADASKNLSAAMGPAKLELDADYYLADGDSVRLEDLELKVLHTPGHTKGGICFYSETDIFTGDTLFRGSIGRTDLYSGNYDEMLNSLVKLSKLDRNLKVFPGHGGSSTLQREVDTNPFYRGLI</sequence>
<name>A0ABV9QLD5_9FIRM</name>
<evidence type="ECO:0000256" key="2">
    <source>
        <dbReference type="ARBA" id="ARBA00022723"/>
    </source>
</evidence>
<evidence type="ECO:0000259" key="5">
    <source>
        <dbReference type="SMART" id="SM00849"/>
    </source>
</evidence>
<evidence type="ECO:0000313" key="6">
    <source>
        <dbReference type="EMBL" id="MFC4805242.1"/>
    </source>
</evidence>
<dbReference type="SUPFAM" id="SSF56281">
    <property type="entry name" value="Metallo-hydrolase/oxidoreductase"/>
    <property type="match status" value="1"/>
</dbReference>
<protein>
    <submittedName>
        <fullName evidence="6">MBL fold metallo-hydrolase</fullName>
    </submittedName>
</protein>
<comment type="caution">
    <text evidence="6">The sequence shown here is derived from an EMBL/GenBank/DDBJ whole genome shotgun (WGS) entry which is preliminary data.</text>
</comment>
<dbReference type="PANTHER" id="PTHR46233">
    <property type="entry name" value="HYDROXYACYLGLUTATHIONE HYDROLASE GLOC"/>
    <property type="match status" value="1"/>
</dbReference>
<dbReference type="EMBL" id="JBHSHL010000042">
    <property type="protein sequence ID" value="MFC4805242.1"/>
    <property type="molecule type" value="Genomic_DNA"/>
</dbReference>
<evidence type="ECO:0000256" key="4">
    <source>
        <dbReference type="ARBA" id="ARBA00022833"/>
    </source>
</evidence>
<evidence type="ECO:0000256" key="1">
    <source>
        <dbReference type="ARBA" id="ARBA00001947"/>
    </source>
</evidence>
<organism evidence="6 7">
    <name type="scientific">Filifactor villosus</name>
    <dbReference type="NCBI Taxonomy" id="29374"/>
    <lineage>
        <taxon>Bacteria</taxon>
        <taxon>Bacillati</taxon>
        <taxon>Bacillota</taxon>
        <taxon>Clostridia</taxon>
        <taxon>Peptostreptococcales</taxon>
        <taxon>Filifactoraceae</taxon>
        <taxon>Filifactor</taxon>
    </lineage>
</organism>
<dbReference type="InterPro" id="IPR051453">
    <property type="entry name" value="MBL_Glyoxalase_II"/>
</dbReference>
<dbReference type="Pfam" id="PF00753">
    <property type="entry name" value="Lactamase_B"/>
    <property type="match status" value="1"/>
</dbReference>
<comment type="cofactor">
    <cofactor evidence="1">
        <name>Zn(2+)</name>
        <dbReference type="ChEBI" id="CHEBI:29105"/>
    </cofactor>
</comment>